<evidence type="ECO:0000313" key="3">
    <source>
        <dbReference type="EMBL" id="KAH0570841.1"/>
    </source>
</evidence>
<dbReference type="EMBL" id="KI546134">
    <property type="protein sequence ID" value="EST43739.1"/>
    <property type="molecule type" value="Genomic_DNA"/>
</dbReference>
<keyword evidence="1" id="KW-1133">Transmembrane helix</keyword>
<keyword evidence="1" id="KW-0812">Transmembrane</keyword>
<proteinExistence type="predicted"/>
<dbReference type="EMBL" id="AUWU02000007">
    <property type="protein sequence ID" value="KAH0570841.1"/>
    <property type="molecule type" value="Genomic_DNA"/>
</dbReference>
<evidence type="ECO:0000313" key="2">
    <source>
        <dbReference type="EMBL" id="EST43739.1"/>
    </source>
</evidence>
<keyword evidence="4" id="KW-1185">Reference proteome</keyword>
<reference evidence="3" key="2">
    <citation type="submission" date="2020-12" db="EMBL/GenBank/DDBJ databases">
        <title>New Spironucleus salmonicida genome in near-complete chromosomes.</title>
        <authorList>
            <person name="Xu F."/>
            <person name="Kurt Z."/>
            <person name="Jimenez-Gonzalez A."/>
            <person name="Astvaldsson A."/>
            <person name="Andersson J.O."/>
            <person name="Svard S.G."/>
        </authorList>
    </citation>
    <scope>NUCLEOTIDE SEQUENCE</scope>
    <source>
        <strain evidence="3">ATCC 50377</strain>
    </source>
</reference>
<accession>V6LSJ2</accession>
<evidence type="ECO:0000313" key="4">
    <source>
        <dbReference type="Proteomes" id="UP000018208"/>
    </source>
</evidence>
<feature type="transmembrane region" description="Helical" evidence="1">
    <location>
        <begin position="167"/>
        <end position="188"/>
    </location>
</feature>
<dbReference type="AlphaFoldDB" id="V6LSJ2"/>
<sequence length="213" mass="24275">MAASCKRITTYSKQQTQAARFIGKYAKVSYSSHPLVARQQRCSPQTQFCASLRQYFAPYSGSVERDLASFMYIWCRCLLILHLLIKFPQKHFRLPLASVSAVVPSHQHIQFCDQDLESAVPQALLTQPHQTYQAGQNCQNKSLDSNQFTPDADSLYLYKNNDRIQGWGVFVIAIQILYYLDSSIAILWSKAYKDLAQAQQWIPEMVALGIAQK</sequence>
<dbReference type="Proteomes" id="UP000018208">
    <property type="component" value="Unassembled WGS sequence"/>
</dbReference>
<reference evidence="2 3" key="1">
    <citation type="journal article" date="2014" name="PLoS Genet.">
        <title>The Genome of Spironucleus salmonicida Highlights a Fish Pathogen Adapted to Fluctuating Environments.</title>
        <authorList>
            <person name="Xu F."/>
            <person name="Jerlstrom-Hultqvist J."/>
            <person name="Einarsson E."/>
            <person name="Astvaldsson A."/>
            <person name="Svard S.G."/>
            <person name="Andersson J.O."/>
        </authorList>
    </citation>
    <scope>NUCLEOTIDE SEQUENCE</scope>
    <source>
        <strain evidence="3">ATCC 50377</strain>
    </source>
</reference>
<protein>
    <submittedName>
        <fullName evidence="2">Uncharacterized protein</fullName>
    </submittedName>
</protein>
<organism evidence="2">
    <name type="scientific">Spironucleus salmonicida</name>
    <dbReference type="NCBI Taxonomy" id="348837"/>
    <lineage>
        <taxon>Eukaryota</taxon>
        <taxon>Metamonada</taxon>
        <taxon>Diplomonadida</taxon>
        <taxon>Hexamitidae</taxon>
        <taxon>Hexamitinae</taxon>
        <taxon>Spironucleus</taxon>
    </lineage>
</organism>
<name>V6LSJ2_9EUKA</name>
<evidence type="ECO:0000256" key="1">
    <source>
        <dbReference type="SAM" id="Phobius"/>
    </source>
</evidence>
<dbReference type="VEuPathDB" id="GiardiaDB:SS50377_27133"/>
<gene>
    <name evidence="2" type="ORF">SS50377_16471</name>
    <name evidence="3" type="ORF">SS50377_27133</name>
</gene>
<keyword evidence="1" id="KW-0472">Membrane</keyword>